<dbReference type="EMBL" id="FWEV01000160">
    <property type="protein sequence ID" value="SLM30803.1"/>
    <property type="molecule type" value="Genomic_DNA"/>
</dbReference>
<keyword evidence="4" id="KW-1185">Reference proteome</keyword>
<proteinExistence type="predicted"/>
<feature type="domain" description="Nephrocystin 3-like N-terminal" evidence="2">
    <location>
        <begin position="34"/>
        <end position="101"/>
    </location>
</feature>
<evidence type="ECO:0000256" key="1">
    <source>
        <dbReference type="ARBA" id="ARBA00022737"/>
    </source>
</evidence>
<evidence type="ECO:0000313" key="4">
    <source>
        <dbReference type="Proteomes" id="UP000191931"/>
    </source>
</evidence>
<organism evidence="3 4">
    <name type="scientific">Desulfamplus magnetovallimortis</name>
    <dbReference type="NCBI Taxonomy" id="1246637"/>
    <lineage>
        <taxon>Bacteria</taxon>
        <taxon>Pseudomonadati</taxon>
        <taxon>Thermodesulfobacteriota</taxon>
        <taxon>Desulfobacteria</taxon>
        <taxon>Desulfobacterales</taxon>
        <taxon>Desulfobacteraceae</taxon>
        <taxon>Desulfamplus</taxon>
    </lineage>
</organism>
<evidence type="ECO:0000259" key="2">
    <source>
        <dbReference type="Pfam" id="PF24883"/>
    </source>
</evidence>
<keyword evidence="1" id="KW-0677">Repeat</keyword>
<evidence type="ECO:0000313" key="3">
    <source>
        <dbReference type="EMBL" id="SLM30803.1"/>
    </source>
</evidence>
<dbReference type="InterPro" id="IPR056884">
    <property type="entry name" value="NPHP3-like_N"/>
</dbReference>
<reference evidence="3 4" key="1">
    <citation type="submission" date="2017-03" db="EMBL/GenBank/DDBJ databases">
        <authorList>
            <person name="Afonso C.L."/>
            <person name="Miller P.J."/>
            <person name="Scott M.A."/>
            <person name="Spackman E."/>
            <person name="Goraichik I."/>
            <person name="Dimitrov K.M."/>
            <person name="Suarez D.L."/>
            <person name="Swayne D.E."/>
        </authorList>
    </citation>
    <scope>NUCLEOTIDE SEQUENCE [LARGE SCALE GENOMIC DNA]</scope>
    <source>
        <strain evidence="3">PRJEB14757</strain>
    </source>
</reference>
<dbReference type="Pfam" id="PF24883">
    <property type="entry name" value="NPHP3_N"/>
    <property type="match status" value="1"/>
</dbReference>
<dbReference type="InterPro" id="IPR027417">
    <property type="entry name" value="P-loop_NTPase"/>
</dbReference>
<accession>A0A1W1HEE8</accession>
<dbReference type="AlphaFoldDB" id="A0A1W1HEE8"/>
<dbReference type="Gene3D" id="3.40.50.300">
    <property type="entry name" value="P-loop containing nucleotide triphosphate hydrolases"/>
    <property type="match status" value="1"/>
</dbReference>
<name>A0A1W1HEE8_9BACT</name>
<dbReference type="Proteomes" id="UP000191931">
    <property type="component" value="Unassembled WGS sequence"/>
</dbReference>
<sequence>MKFFNTAGPVNPKDHYCISPIERINIEEIEMLISQKKYFLLHAPRQTGKTTLLNALVKHLNQGGIYCCVYVNVEPAQAAREDVAAAMQAILARLGSQIKRTLGDTLFDEKWEAVLNLMKNGKQY</sequence>
<gene>
    <name evidence="3" type="ORF">MTBBW1_2420007</name>
</gene>
<protein>
    <recommendedName>
        <fullName evidence="2">Nephrocystin 3-like N-terminal domain-containing protein</fullName>
    </recommendedName>
</protein>
<dbReference type="RefSeq" id="WP_222424175.1">
    <property type="nucleotide sequence ID" value="NZ_LT828566.1"/>
</dbReference>
<dbReference type="STRING" id="1246637.MTBBW1_2420007"/>
<dbReference type="SUPFAM" id="SSF52540">
    <property type="entry name" value="P-loop containing nucleoside triphosphate hydrolases"/>
    <property type="match status" value="1"/>
</dbReference>